<gene>
    <name evidence="5" type="ORF">B4U79_07558</name>
    <name evidence="6" type="ORF">B4U79_11704</name>
</gene>
<reference evidence="5 7" key="1">
    <citation type="journal article" date="2018" name="Gigascience">
        <title>Genomes of trombidid mites reveal novel predicted allergens and laterally-transferred genes associated with secondary metabolism.</title>
        <authorList>
            <person name="Dong X."/>
            <person name="Chaisiri K."/>
            <person name="Xia D."/>
            <person name="Armstrong S.D."/>
            <person name="Fang Y."/>
            <person name="Donnelly M.J."/>
            <person name="Kadowaki T."/>
            <person name="McGarry J.W."/>
            <person name="Darby A.C."/>
            <person name="Makepeace B.L."/>
        </authorList>
    </citation>
    <scope>NUCLEOTIDE SEQUENCE [LARGE SCALE GENOMIC DNA]</scope>
    <source>
        <strain evidence="5">UoL-WK</strain>
    </source>
</reference>
<evidence type="ECO:0000259" key="4">
    <source>
        <dbReference type="PROSITE" id="PS51800"/>
    </source>
</evidence>
<dbReference type="Pfam" id="PF05253">
    <property type="entry name" value="zf-U11-48K"/>
    <property type="match status" value="1"/>
</dbReference>
<feature type="domain" description="CHHC U11-48K-type" evidence="4">
    <location>
        <begin position="43"/>
        <end position="70"/>
    </location>
</feature>
<comment type="caution">
    <text evidence="5">The sequence shown here is derived from an EMBL/GenBank/DDBJ whole genome shotgun (WGS) entry which is preliminary data.</text>
</comment>
<dbReference type="Proteomes" id="UP000285301">
    <property type="component" value="Unassembled WGS sequence"/>
</dbReference>
<dbReference type="AlphaFoldDB" id="A0A3S3SCY0"/>
<protein>
    <recommendedName>
        <fullName evidence="4">CHHC U11-48K-type domain-containing protein</fullName>
    </recommendedName>
</protein>
<evidence type="ECO:0000256" key="2">
    <source>
        <dbReference type="ARBA" id="ARBA00022771"/>
    </source>
</evidence>
<keyword evidence="7" id="KW-1185">Reference proteome</keyword>
<dbReference type="InterPro" id="IPR022776">
    <property type="entry name" value="TRM13/UPF0224_CHHC_Znf_dom"/>
</dbReference>
<sequence>MAEFKEDFDEGYKKCPFNELHRVAPRRYVNHLNKCPDRNRDDLSTCPYNESHRILKRDWDRHMQECEDKRQFVRNIVEERLQKNKTGKSFVYSTLDEKLRPEFRIERGEDEEKVPMVIPGIQVQMSVDEIVEKVERDQSTPSPYVVQRLQKSQRKYLHHCLVEKAKAKSESLSRSSIASAQSQEEMSSISPTPSLFENTIFVIKNSQYSQTDSSLNNNCRSFDANFEPFFSF</sequence>
<dbReference type="GO" id="GO:0008270">
    <property type="term" value="F:zinc ion binding"/>
    <property type="evidence" value="ECO:0007669"/>
    <property type="project" value="UniProtKB-KW"/>
</dbReference>
<accession>A0A3S3SCY0</accession>
<dbReference type="EMBL" id="NCKU01001318">
    <property type="protein sequence ID" value="RWS12441.1"/>
    <property type="molecule type" value="Genomic_DNA"/>
</dbReference>
<feature type="domain" description="CHHC U11-48K-type" evidence="4">
    <location>
        <begin position="12"/>
        <end position="39"/>
    </location>
</feature>
<evidence type="ECO:0000313" key="7">
    <source>
        <dbReference type="Proteomes" id="UP000285301"/>
    </source>
</evidence>
<organism evidence="5 7">
    <name type="scientific">Dinothrombium tinctorium</name>
    <dbReference type="NCBI Taxonomy" id="1965070"/>
    <lineage>
        <taxon>Eukaryota</taxon>
        <taxon>Metazoa</taxon>
        <taxon>Ecdysozoa</taxon>
        <taxon>Arthropoda</taxon>
        <taxon>Chelicerata</taxon>
        <taxon>Arachnida</taxon>
        <taxon>Acari</taxon>
        <taxon>Acariformes</taxon>
        <taxon>Trombidiformes</taxon>
        <taxon>Prostigmata</taxon>
        <taxon>Anystina</taxon>
        <taxon>Parasitengona</taxon>
        <taxon>Trombidioidea</taxon>
        <taxon>Trombidiidae</taxon>
        <taxon>Dinothrombium</taxon>
    </lineage>
</organism>
<dbReference type="PROSITE" id="PS51800">
    <property type="entry name" value="ZF_CHHC_U11_48K"/>
    <property type="match status" value="2"/>
</dbReference>
<keyword evidence="3" id="KW-0862">Zinc</keyword>
<evidence type="ECO:0000256" key="3">
    <source>
        <dbReference type="ARBA" id="ARBA00022833"/>
    </source>
</evidence>
<dbReference type="OrthoDB" id="10069248at2759"/>
<keyword evidence="1" id="KW-0479">Metal-binding</keyword>
<evidence type="ECO:0000313" key="6">
    <source>
        <dbReference type="EMBL" id="RWS12453.1"/>
    </source>
</evidence>
<dbReference type="EMBL" id="NCKU01001316">
    <property type="protein sequence ID" value="RWS12453.1"/>
    <property type="molecule type" value="Genomic_DNA"/>
</dbReference>
<keyword evidence="2" id="KW-0863">Zinc-finger</keyword>
<dbReference type="SUPFAM" id="SSF57667">
    <property type="entry name" value="beta-beta-alpha zinc fingers"/>
    <property type="match status" value="1"/>
</dbReference>
<evidence type="ECO:0000256" key="1">
    <source>
        <dbReference type="ARBA" id="ARBA00022723"/>
    </source>
</evidence>
<evidence type="ECO:0000313" key="5">
    <source>
        <dbReference type="EMBL" id="RWS12441.1"/>
    </source>
</evidence>
<name>A0A3S3SCY0_9ACAR</name>
<dbReference type="InterPro" id="IPR036236">
    <property type="entry name" value="Znf_C2H2_sf"/>
</dbReference>
<proteinExistence type="predicted"/>
<reference evidence="5" key="2">
    <citation type="submission" date="2018-11" db="EMBL/GenBank/DDBJ databases">
        <title>Trombidioid mite genomics.</title>
        <authorList>
            <person name="Dong X."/>
        </authorList>
    </citation>
    <scope>NUCLEOTIDE SEQUENCE</scope>
    <source>
        <strain evidence="5">UoL-WK</strain>
    </source>
</reference>